<gene>
    <name evidence="2" type="ORF">FQA47_002138</name>
</gene>
<evidence type="ECO:0000313" key="2">
    <source>
        <dbReference type="EMBL" id="KAF6721500.1"/>
    </source>
</evidence>
<proteinExistence type="predicted"/>
<evidence type="ECO:0000313" key="3">
    <source>
        <dbReference type="Proteomes" id="UP000646548"/>
    </source>
</evidence>
<organism evidence="2 3">
    <name type="scientific">Oryzias melastigma</name>
    <name type="common">Marine medaka</name>
    <dbReference type="NCBI Taxonomy" id="30732"/>
    <lineage>
        <taxon>Eukaryota</taxon>
        <taxon>Metazoa</taxon>
        <taxon>Chordata</taxon>
        <taxon>Craniata</taxon>
        <taxon>Vertebrata</taxon>
        <taxon>Euteleostomi</taxon>
        <taxon>Actinopterygii</taxon>
        <taxon>Neopterygii</taxon>
        <taxon>Teleostei</taxon>
        <taxon>Neoteleostei</taxon>
        <taxon>Acanthomorphata</taxon>
        <taxon>Ovalentaria</taxon>
        <taxon>Atherinomorphae</taxon>
        <taxon>Beloniformes</taxon>
        <taxon>Adrianichthyidae</taxon>
        <taxon>Oryziinae</taxon>
        <taxon>Oryzias</taxon>
    </lineage>
</organism>
<dbReference type="Proteomes" id="UP000646548">
    <property type="component" value="Unassembled WGS sequence"/>
</dbReference>
<dbReference type="AlphaFoldDB" id="A0A834C6R4"/>
<feature type="region of interest" description="Disordered" evidence="1">
    <location>
        <begin position="103"/>
        <end position="135"/>
    </location>
</feature>
<feature type="compositionally biased region" description="Low complexity" evidence="1">
    <location>
        <begin position="107"/>
        <end position="117"/>
    </location>
</feature>
<comment type="caution">
    <text evidence="2">The sequence shown here is derived from an EMBL/GenBank/DDBJ whole genome shotgun (WGS) entry which is preliminary data.</text>
</comment>
<evidence type="ECO:0000256" key="1">
    <source>
        <dbReference type="SAM" id="MobiDB-lite"/>
    </source>
</evidence>
<reference evidence="2" key="1">
    <citation type="journal article" name="BMC Genomics">
        <title>Long-read sequencing and de novo genome assembly of marine medaka (Oryzias melastigma).</title>
        <authorList>
            <person name="Liang P."/>
            <person name="Saqib H.S.A."/>
            <person name="Ni X."/>
            <person name="Shen Y."/>
        </authorList>
    </citation>
    <scope>NUCLEOTIDE SEQUENCE</scope>
    <source>
        <strain evidence="2">Bigg-433</strain>
    </source>
</reference>
<protein>
    <submittedName>
        <fullName evidence="2">Uncharacterized protein</fullName>
    </submittedName>
</protein>
<name>A0A834C6R4_ORYME</name>
<feature type="compositionally biased region" description="Polar residues" evidence="1">
    <location>
        <begin position="118"/>
        <end position="129"/>
    </location>
</feature>
<dbReference type="EMBL" id="WKFB01000489">
    <property type="protein sequence ID" value="KAF6721500.1"/>
    <property type="molecule type" value="Genomic_DNA"/>
</dbReference>
<sequence length="135" mass="13965">MCALAACVRRGSRCAAQTVAPAARAGLSACTEEGVGGVKAGAVLDRDLPYLDAGLLLLPSSPSSSGCTGQPQHESWDGQEVSCGSCWILPLCTREEDVAHHLRKTPSSDTSFISSSSPKQHQSPESVLQLQADGG</sequence>
<accession>A0A834C6R4</accession>